<dbReference type="PANTHER" id="PTHR40094:SF1">
    <property type="entry name" value="UBIQUITIN DOMAIN-CONTAINING PROTEIN"/>
    <property type="match status" value="1"/>
</dbReference>
<dbReference type="InterPro" id="IPR041462">
    <property type="entry name" value="Bact_A2M_MG6"/>
</dbReference>
<dbReference type="InterPro" id="IPR002890">
    <property type="entry name" value="MG2"/>
</dbReference>
<dbReference type="Pfam" id="PF07703">
    <property type="entry name" value="A2M_BRD"/>
    <property type="match status" value="1"/>
</dbReference>
<dbReference type="GO" id="GO:0004866">
    <property type="term" value="F:endopeptidase inhibitor activity"/>
    <property type="evidence" value="ECO:0007669"/>
    <property type="project" value="InterPro"/>
</dbReference>
<dbReference type="Pfam" id="PF01835">
    <property type="entry name" value="MG2"/>
    <property type="match status" value="1"/>
</dbReference>
<evidence type="ECO:0000313" key="6">
    <source>
        <dbReference type="EMBL" id="TGY90577.1"/>
    </source>
</evidence>
<dbReference type="SUPFAM" id="SSF48239">
    <property type="entry name" value="Terpenoid cyclases/Protein prenyltransferases"/>
    <property type="match status" value="1"/>
</dbReference>
<dbReference type="InterPro" id="IPR008930">
    <property type="entry name" value="Terpenoid_cyclase/PrenylTrfase"/>
</dbReference>
<dbReference type="SMART" id="SM01419">
    <property type="entry name" value="Thiol-ester_cl"/>
    <property type="match status" value="1"/>
</dbReference>
<dbReference type="InterPro" id="IPR021868">
    <property type="entry name" value="Alpha_2_Macroglob_MG3"/>
</dbReference>
<organism evidence="6 7">
    <name type="scientific">Marinicauda algicola</name>
    <dbReference type="NCBI Taxonomy" id="2029849"/>
    <lineage>
        <taxon>Bacteria</taxon>
        <taxon>Pseudomonadati</taxon>
        <taxon>Pseudomonadota</taxon>
        <taxon>Alphaproteobacteria</taxon>
        <taxon>Maricaulales</taxon>
        <taxon>Maricaulaceae</taxon>
        <taxon>Marinicauda</taxon>
    </lineage>
</organism>
<dbReference type="Pfam" id="PF11974">
    <property type="entry name" value="bMG3"/>
    <property type="match status" value="1"/>
</dbReference>
<dbReference type="InterPro" id="IPR011626">
    <property type="entry name" value="Alpha-macroglobulin_TED"/>
</dbReference>
<protein>
    <submittedName>
        <fullName evidence="6">Alpha-2-macroglobulin family protein</fullName>
    </submittedName>
</protein>
<dbReference type="InterPro" id="IPR049120">
    <property type="entry name" value="A2M_bMG2"/>
</dbReference>
<dbReference type="SMART" id="SM01360">
    <property type="entry name" value="A2M"/>
    <property type="match status" value="1"/>
</dbReference>
<name>A0A4S2H4J5_9PROT</name>
<dbReference type="Pfam" id="PF07678">
    <property type="entry name" value="TED_complement"/>
    <property type="match status" value="1"/>
</dbReference>
<evidence type="ECO:0000256" key="3">
    <source>
        <dbReference type="SAM" id="SignalP"/>
    </source>
</evidence>
<comment type="similarity">
    <text evidence="1">Belongs to the protease inhibitor I39 (alpha-2-macroglobulin) family. Bacterial alpha-2-macroglobulin subfamily.</text>
</comment>
<dbReference type="Pfam" id="PF21142">
    <property type="entry name" value="A2M_bMG2"/>
    <property type="match status" value="1"/>
</dbReference>
<sequence length="1621" mass="174690">MIRFARLGAFALAASLALSACGDRGEREPDRQAGEDLLQSRSADAPRAGAEAVQDFEYLRYSAEVTGRQPRLCLAFSAPLDPEIDYSAYVSVDEPVALAVEGSRLCIGGLSFGQTRTVTLREGLPSADGRELEAEVSQTLSFADRPAHVGFSGDGVILPRIEADGLPIETVNVETVRVRLSRVNDRALAFRSITSGYSAGAGEWEWLPEEERPGEVGELIFEGRMDTPGPANAPVVTVFPLADTIGTLEPGAYFVEVDDVAGLDDGDYEEPARARRWLIVTDLALTAYRGDHGLDVTVRSLQSAQVQRAVSVELVAFSNEILARQTTNDSGRVSFDRPIMSGEGGNRPRLLMAYGPAGDFALLDLTRAPVDLSDEPVSGRARPGRFDGYLYLDRGIYRPGETVHASGLVRDGQADALTERAGSLTLYAPNGLEQESVRFERAEAAGGVFHDFALPQAAARGSWRLELALDGVGTVSTEYFAVEDFVPQRVELQLEADTETALRPRQTRMIDADVRFLYGAPGAGLPIEGRARVQRDPSPFEAFGSYEFGLHDEQFAEALFDLPAATTDGAGEANIPVNPGNRGADSTHPLRVRAVVSVQEPGGRAVSDDLIFPYRPREAYYGLRRETDGPVGEGEPVRFSAIGVNWQGEAIRTALQWRLVRIEWDYDWYRENGQDWRWRRTRRVVPIETGQVTLDREAGGQIVTRELDWGEHELMLVSGETELASTRFWAGWGGRDAEGVEAPDQVVVSGPEEAPGVGERARISMRAPYPGLAEVVVATDGVIETMTVDMPEEGAELTLPVTQEWGAGAYVMVTVYTPRDPVTQPRPRRAVGVAYVPVDVEGRTFELEIEAPEVVEPNRTIDVVLNATGGPVNEGAYVTLAAVDEGILLLTGFESPDPAGWFFGKTRLGVDLLDDYGRLLDPNQGAAAPVRSGGDQIGGAGLTVVPTRTVALFSGPVRMDRQGRATVSLELPDFNGELRLMAVAWSQTGLGAAARPMTVRDDVAAELILPRFLAPGDEAQATATLDNVAGAAGSYEVSLSASGPVSIREPSLSLDLDEGERADERVGLAGDEEGIAEIEMAVAGPQGFSAASTYPIQVRSPYLPVSRIETDVMEPGESYTPSPDFLAGYVPGSAELQVSFSMTPINVSALYESLSRYPYGCTEQIVSRTMPLLYAGQMAGLTGEAVPQDPAIEVQDTVQTLLARQNAEGAFGLWRLGDRSANAWLGAYATDFLWRAGQQGYPVPDAALQRALDALQPVMQGTLWRADGYEYDYVNQPWSRDTQERLTHRASAYAAYVLARAGEADRSRLRYLHDELLMEIESPLARAHIGGALAAIGDTARALSAFEAAVEALGYENRGDWYQSPRRDMAGVLALAAEAGFDDIATGLADRVSRNLPEPARLTTQEKAFLILAARGLAGGYEAVPVNYSGQADDPSVVAFMSGEVADAGTFTNTGERPIWRTSLATGAPAQAPEPASSGLTARKRYADRNGNAVDLSRVAQGDRIVVAIELQSRGQDSHPIVVADLLPAGFEIEAILTPADAGKSGPYAWLGELATTKIDEARDDRFVAALDITDDEVHRLAYIVRAVTPGEFAYPGVVAEDMYDPAVFARSAPGRVTVRP</sequence>
<evidence type="ECO:0000256" key="2">
    <source>
        <dbReference type="ARBA" id="ARBA00022729"/>
    </source>
</evidence>
<dbReference type="InterPro" id="IPR011625">
    <property type="entry name" value="A2M_N_BRD"/>
</dbReference>
<dbReference type="Gene3D" id="1.50.10.20">
    <property type="match status" value="1"/>
</dbReference>
<reference evidence="6 7" key="1">
    <citation type="journal article" date="2017" name="Int. J. Syst. Evol. Microbiol.">
        <title>Marinicauda algicola sp. nov., isolated from a marine red alga Rhodosorus marinus.</title>
        <authorList>
            <person name="Jeong S.E."/>
            <person name="Jeon S.H."/>
            <person name="Chun B.H."/>
            <person name="Kim D.W."/>
            <person name="Jeon C.O."/>
        </authorList>
    </citation>
    <scope>NUCLEOTIDE SEQUENCE [LARGE SCALE GENOMIC DNA]</scope>
    <source>
        <strain evidence="6 7">JCM 31718</strain>
    </source>
</reference>
<dbReference type="InterPro" id="IPR001599">
    <property type="entry name" value="Macroglobln_a2"/>
</dbReference>
<dbReference type="CDD" id="cd02891">
    <property type="entry name" value="A2M_like"/>
    <property type="match status" value="1"/>
</dbReference>
<evidence type="ECO:0000313" key="7">
    <source>
        <dbReference type="Proteomes" id="UP000308054"/>
    </source>
</evidence>
<dbReference type="InterPro" id="IPR041246">
    <property type="entry name" value="Bact_MG10"/>
</dbReference>
<feature type="chain" id="PRO_5020507761" evidence="3">
    <location>
        <begin position="21"/>
        <end position="1621"/>
    </location>
</feature>
<dbReference type="PROSITE" id="PS51257">
    <property type="entry name" value="PROKAR_LIPOPROTEIN"/>
    <property type="match status" value="1"/>
</dbReference>
<gene>
    <name evidence="6" type="ORF">E5163_05515</name>
</gene>
<dbReference type="Proteomes" id="UP000308054">
    <property type="component" value="Unassembled WGS sequence"/>
</dbReference>
<dbReference type="RefSeq" id="WP_135995075.1">
    <property type="nucleotide sequence ID" value="NZ_CP071057.1"/>
</dbReference>
<dbReference type="PIRSF" id="PIRSF038980">
    <property type="entry name" value="A2M_bac"/>
    <property type="match status" value="1"/>
</dbReference>
<keyword evidence="7" id="KW-1185">Reference proteome</keyword>
<dbReference type="OrthoDB" id="9767116at2"/>
<evidence type="ECO:0000259" key="4">
    <source>
        <dbReference type="SMART" id="SM01359"/>
    </source>
</evidence>
<feature type="signal peptide" evidence="3">
    <location>
        <begin position="1"/>
        <end position="20"/>
    </location>
</feature>
<dbReference type="EMBL" id="SRXW01000001">
    <property type="protein sequence ID" value="TGY90577.1"/>
    <property type="molecule type" value="Genomic_DNA"/>
</dbReference>
<dbReference type="GO" id="GO:0005615">
    <property type="term" value="C:extracellular space"/>
    <property type="evidence" value="ECO:0007669"/>
    <property type="project" value="InterPro"/>
</dbReference>
<dbReference type="PANTHER" id="PTHR40094">
    <property type="entry name" value="ALPHA-2-MACROGLOBULIN HOMOLOG"/>
    <property type="match status" value="1"/>
</dbReference>
<dbReference type="InterPro" id="IPR047565">
    <property type="entry name" value="Alpha-macroglob_thiol-ester_cl"/>
</dbReference>
<comment type="caution">
    <text evidence="6">The sequence shown here is derived from an EMBL/GenBank/DDBJ whole genome shotgun (WGS) entry which is preliminary data.</text>
</comment>
<dbReference type="InterPro" id="IPR041203">
    <property type="entry name" value="Bact_A2M_MG5"/>
</dbReference>
<dbReference type="Pfam" id="PF17972">
    <property type="entry name" value="bMG5"/>
    <property type="match status" value="1"/>
</dbReference>
<dbReference type="SMART" id="SM01359">
    <property type="entry name" value="A2M_N_2"/>
    <property type="match status" value="1"/>
</dbReference>
<evidence type="ECO:0000256" key="1">
    <source>
        <dbReference type="ARBA" id="ARBA00010556"/>
    </source>
</evidence>
<dbReference type="InterPro" id="IPR026284">
    <property type="entry name" value="A2MG_proteobact"/>
</dbReference>
<feature type="domain" description="Alpha-2-macroglobulin bait region" evidence="4">
    <location>
        <begin position="746"/>
        <end position="890"/>
    </location>
</feature>
<dbReference type="Pfam" id="PF17962">
    <property type="entry name" value="bMG6"/>
    <property type="match status" value="1"/>
</dbReference>
<dbReference type="Pfam" id="PF00207">
    <property type="entry name" value="A2M"/>
    <property type="match status" value="1"/>
</dbReference>
<dbReference type="Pfam" id="PF17973">
    <property type="entry name" value="bMG10"/>
    <property type="match status" value="1"/>
</dbReference>
<keyword evidence="2 3" id="KW-0732">Signal</keyword>
<evidence type="ECO:0000259" key="5">
    <source>
        <dbReference type="SMART" id="SM01360"/>
    </source>
</evidence>
<proteinExistence type="inferred from homology"/>
<dbReference type="InterPro" id="IPR051802">
    <property type="entry name" value="YfhM-like"/>
</dbReference>
<dbReference type="Gene3D" id="2.60.40.1930">
    <property type="match status" value="1"/>
</dbReference>
<accession>A0A4S2H4J5</accession>
<feature type="domain" description="Alpha-2-macroglobulin" evidence="5">
    <location>
        <begin position="950"/>
        <end position="1039"/>
    </location>
</feature>